<comment type="caution">
    <text evidence="2">The sequence shown here is derived from an EMBL/GenBank/DDBJ whole genome shotgun (WGS) entry which is preliminary data.</text>
</comment>
<feature type="compositionally biased region" description="Polar residues" evidence="1">
    <location>
        <begin position="97"/>
        <end position="111"/>
    </location>
</feature>
<feature type="region of interest" description="Disordered" evidence="1">
    <location>
        <begin position="96"/>
        <end position="118"/>
    </location>
</feature>
<gene>
    <name evidence="2" type="ORF">WJX84_009738</name>
</gene>
<dbReference type="Proteomes" id="UP001485043">
    <property type="component" value="Unassembled WGS sequence"/>
</dbReference>
<feature type="region of interest" description="Disordered" evidence="1">
    <location>
        <begin position="48"/>
        <end position="73"/>
    </location>
</feature>
<proteinExistence type="predicted"/>
<evidence type="ECO:0000256" key="1">
    <source>
        <dbReference type="SAM" id="MobiDB-lite"/>
    </source>
</evidence>
<reference evidence="2 3" key="1">
    <citation type="journal article" date="2024" name="Nat. Commun.">
        <title>Phylogenomics reveals the evolutionary origins of lichenization in chlorophyte algae.</title>
        <authorList>
            <person name="Puginier C."/>
            <person name="Libourel C."/>
            <person name="Otte J."/>
            <person name="Skaloud P."/>
            <person name="Haon M."/>
            <person name="Grisel S."/>
            <person name="Petersen M."/>
            <person name="Berrin J.G."/>
            <person name="Delaux P.M."/>
            <person name="Dal Grande F."/>
            <person name="Keller J."/>
        </authorList>
    </citation>
    <scope>NUCLEOTIDE SEQUENCE [LARGE SCALE GENOMIC DNA]</scope>
    <source>
        <strain evidence="2 3">SAG 2523</strain>
    </source>
</reference>
<sequence length="164" mass="17443">MLGRLAGKKCFKNIVELNACWTHIPTRFGTGQPASSCGSWSAFATTSAAPPTARTRADLGARPDTDSPAAIRKQKAIQQHAALRAEAAEAMVKGQLPRTQWMSTQQGSKPSRPQGIPQGEIERVIRYALEHPQELYPGDGPPLQPGLQAGEDGRGVDAGSVTMA</sequence>
<keyword evidence="3" id="KW-1185">Reference proteome</keyword>
<dbReference type="EMBL" id="JALJOV010001198">
    <property type="protein sequence ID" value="KAK9852330.1"/>
    <property type="molecule type" value="Genomic_DNA"/>
</dbReference>
<accession>A0AAW1SRE7</accession>
<dbReference type="AlphaFoldDB" id="A0AAW1SRE7"/>
<protein>
    <submittedName>
        <fullName evidence="2">Uncharacterized protein</fullName>
    </submittedName>
</protein>
<feature type="region of interest" description="Disordered" evidence="1">
    <location>
        <begin position="133"/>
        <end position="164"/>
    </location>
</feature>
<evidence type="ECO:0000313" key="3">
    <source>
        <dbReference type="Proteomes" id="UP001485043"/>
    </source>
</evidence>
<evidence type="ECO:0000313" key="2">
    <source>
        <dbReference type="EMBL" id="KAK9852330.1"/>
    </source>
</evidence>
<organism evidence="2 3">
    <name type="scientific">Apatococcus fuscideae</name>
    <dbReference type="NCBI Taxonomy" id="2026836"/>
    <lineage>
        <taxon>Eukaryota</taxon>
        <taxon>Viridiplantae</taxon>
        <taxon>Chlorophyta</taxon>
        <taxon>core chlorophytes</taxon>
        <taxon>Trebouxiophyceae</taxon>
        <taxon>Chlorellales</taxon>
        <taxon>Chlorellaceae</taxon>
        <taxon>Apatococcus</taxon>
    </lineage>
</organism>
<name>A0AAW1SRE7_9CHLO</name>
<feature type="compositionally biased region" description="Basic and acidic residues" evidence="1">
    <location>
        <begin position="55"/>
        <end position="65"/>
    </location>
</feature>